<dbReference type="AlphaFoldDB" id="A0A6N9NNS7"/>
<feature type="domain" description="Glycosyltransferase 2-like" evidence="1">
    <location>
        <begin position="10"/>
        <end position="136"/>
    </location>
</feature>
<gene>
    <name evidence="2" type="ORF">GQN54_08535</name>
</gene>
<accession>A0A6N9NNS7</accession>
<evidence type="ECO:0000259" key="1">
    <source>
        <dbReference type="Pfam" id="PF00535"/>
    </source>
</evidence>
<dbReference type="InterPro" id="IPR001173">
    <property type="entry name" value="Glyco_trans_2-like"/>
</dbReference>
<dbReference type="EMBL" id="WWNE01000006">
    <property type="protein sequence ID" value="NBG66165.1"/>
    <property type="molecule type" value="Genomic_DNA"/>
</dbReference>
<dbReference type="InterPro" id="IPR029044">
    <property type="entry name" value="Nucleotide-diphossugar_trans"/>
</dbReference>
<keyword evidence="2" id="KW-0808">Transferase</keyword>
<comment type="caution">
    <text evidence="2">The sequence shown here is derived from an EMBL/GenBank/DDBJ whole genome shotgun (WGS) entry which is preliminary data.</text>
</comment>
<dbReference type="Pfam" id="PF00535">
    <property type="entry name" value="Glycos_transf_2"/>
    <property type="match status" value="1"/>
</dbReference>
<protein>
    <submittedName>
        <fullName evidence="2">Glycosyltransferase</fullName>
    </submittedName>
</protein>
<name>A0A6N9NNS7_9FLAO</name>
<evidence type="ECO:0000313" key="2">
    <source>
        <dbReference type="EMBL" id="NBG66165.1"/>
    </source>
</evidence>
<reference evidence="2 3" key="1">
    <citation type="submission" date="2019-12" db="EMBL/GenBank/DDBJ databases">
        <authorList>
            <person name="Zhao J."/>
        </authorList>
    </citation>
    <scope>NUCLEOTIDE SEQUENCE [LARGE SCALE GENOMIC DNA]</scope>
    <source>
        <strain evidence="2 3">S-15</strain>
    </source>
</reference>
<dbReference type="Proteomes" id="UP000470771">
    <property type="component" value="Unassembled WGS sequence"/>
</dbReference>
<dbReference type="SUPFAM" id="SSF53448">
    <property type="entry name" value="Nucleotide-diphospho-sugar transferases"/>
    <property type="match status" value="1"/>
</dbReference>
<dbReference type="InterPro" id="IPR050256">
    <property type="entry name" value="Glycosyltransferase_2"/>
</dbReference>
<dbReference type="GO" id="GO:0016740">
    <property type="term" value="F:transferase activity"/>
    <property type="evidence" value="ECO:0007669"/>
    <property type="project" value="UniProtKB-KW"/>
</dbReference>
<sequence>MSIPATQSWSIIILCYNEEGTIKKVIEDALSTLKIISNNCGQVIVVNDGSNDNSHKIISDLTINNKNITYINHTNNKGIGKSLYSGYQNAVNENVIMIPGDDQFNLEELIPYKNLQNNSFLSFYRVNNQIYSRSRKWLSSFNRLLNRYTIKLILKDVNWVKAYKNESLKLLDLKMESSLIESEICSKMVYNGNHPIEIPSNYQTRLSGNSNGASFKIIKQAFLETPKLIWVYWCYRTICK</sequence>
<evidence type="ECO:0000313" key="3">
    <source>
        <dbReference type="Proteomes" id="UP000470771"/>
    </source>
</evidence>
<dbReference type="Gene3D" id="3.90.550.10">
    <property type="entry name" value="Spore Coat Polysaccharide Biosynthesis Protein SpsA, Chain A"/>
    <property type="match status" value="1"/>
</dbReference>
<dbReference type="PANTHER" id="PTHR48090">
    <property type="entry name" value="UNDECAPRENYL-PHOSPHATE 4-DEOXY-4-FORMAMIDO-L-ARABINOSE TRANSFERASE-RELATED"/>
    <property type="match status" value="1"/>
</dbReference>
<dbReference type="RefSeq" id="WP_160633107.1">
    <property type="nucleotide sequence ID" value="NZ_WWNE01000006.1"/>
</dbReference>
<dbReference type="CDD" id="cd04179">
    <property type="entry name" value="DPM_DPG-synthase_like"/>
    <property type="match status" value="1"/>
</dbReference>
<proteinExistence type="predicted"/>
<keyword evidence="3" id="KW-1185">Reference proteome</keyword>
<organism evidence="2 3">
    <name type="scientific">Acidiluteibacter ferrifornacis</name>
    <dbReference type="NCBI Taxonomy" id="2692424"/>
    <lineage>
        <taxon>Bacteria</taxon>
        <taxon>Pseudomonadati</taxon>
        <taxon>Bacteroidota</taxon>
        <taxon>Flavobacteriia</taxon>
        <taxon>Flavobacteriales</taxon>
        <taxon>Cryomorphaceae</taxon>
        <taxon>Acidiluteibacter</taxon>
    </lineage>
</organism>